<name>A0AAP0IQF6_9MAGN</name>
<gene>
    <name evidence="1" type="ORF">Scep_017972</name>
</gene>
<sequence>MAAYACPRIALKVVNLTCEPLLFGTPQPKNLSLRIVRDCFAKQNIKRLSSFVALLKLWRIPNKAFVVTACTGHRIHSRYHL</sequence>
<evidence type="ECO:0000313" key="2">
    <source>
        <dbReference type="Proteomes" id="UP001419268"/>
    </source>
</evidence>
<dbReference type="EMBL" id="JBBNAG010000007">
    <property type="protein sequence ID" value="KAK9119879.1"/>
    <property type="molecule type" value="Genomic_DNA"/>
</dbReference>
<comment type="caution">
    <text evidence="1">The sequence shown here is derived from an EMBL/GenBank/DDBJ whole genome shotgun (WGS) entry which is preliminary data.</text>
</comment>
<evidence type="ECO:0000313" key="1">
    <source>
        <dbReference type="EMBL" id="KAK9119879.1"/>
    </source>
</evidence>
<proteinExistence type="predicted"/>
<protein>
    <submittedName>
        <fullName evidence="1">Uncharacterized protein</fullName>
    </submittedName>
</protein>
<dbReference type="AlphaFoldDB" id="A0AAP0IQF6"/>
<accession>A0AAP0IQF6</accession>
<keyword evidence="2" id="KW-1185">Reference proteome</keyword>
<dbReference type="Proteomes" id="UP001419268">
    <property type="component" value="Unassembled WGS sequence"/>
</dbReference>
<reference evidence="1 2" key="1">
    <citation type="submission" date="2024-01" db="EMBL/GenBank/DDBJ databases">
        <title>Genome assemblies of Stephania.</title>
        <authorList>
            <person name="Yang L."/>
        </authorList>
    </citation>
    <scope>NUCLEOTIDE SEQUENCE [LARGE SCALE GENOMIC DNA]</scope>
    <source>
        <strain evidence="1">JXDWG</strain>
        <tissue evidence="1">Leaf</tissue>
    </source>
</reference>
<organism evidence="1 2">
    <name type="scientific">Stephania cephalantha</name>
    <dbReference type="NCBI Taxonomy" id="152367"/>
    <lineage>
        <taxon>Eukaryota</taxon>
        <taxon>Viridiplantae</taxon>
        <taxon>Streptophyta</taxon>
        <taxon>Embryophyta</taxon>
        <taxon>Tracheophyta</taxon>
        <taxon>Spermatophyta</taxon>
        <taxon>Magnoliopsida</taxon>
        <taxon>Ranunculales</taxon>
        <taxon>Menispermaceae</taxon>
        <taxon>Menispermoideae</taxon>
        <taxon>Cissampelideae</taxon>
        <taxon>Stephania</taxon>
    </lineage>
</organism>